<dbReference type="InterPro" id="IPR011004">
    <property type="entry name" value="Trimer_LpxA-like_sf"/>
</dbReference>
<dbReference type="GO" id="GO:0016746">
    <property type="term" value="F:acyltransferase activity"/>
    <property type="evidence" value="ECO:0007669"/>
    <property type="project" value="UniProtKB-KW"/>
</dbReference>
<dbReference type="PATRIC" id="fig|1354253.4.peg.719"/>
<evidence type="ECO:0000313" key="5">
    <source>
        <dbReference type="Proteomes" id="UP000078504"/>
    </source>
</evidence>
<accession>A0A1B7I4X1</accession>
<dbReference type="CDD" id="cd04647">
    <property type="entry name" value="LbH_MAT_like"/>
    <property type="match status" value="1"/>
</dbReference>
<dbReference type="SUPFAM" id="SSF51161">
    <property type="entry name" value="Trimeric LpxA-like enzymes"/>
    <property type="match status" value="1"/>
</dbReference>
<dbReference type="PANTHER" id="PTHR43300">
    <property type="entry name" value="ACETYLTRANSFERASE"/>
    <property type="match status" value="1"/>
</dbReference>
<protein>
    <submittedName>
        <fullName evidence="4">Hexapeptide repeat-containing transferase</fullName>
    </submittedName>
</protein>
<dbReference type="AlphaFoldDB" id="A0A1B7I4X1"/>
<dbReference type="RefSeq" id="WP_064512192.1">
    <property type="nucleotide sequence ID" value="NZ_LXEP01000005.1"/>
</dbReference>
<organism evidence="4 5">
    <name type="scientific">Buttiauxella gaviniae ATCC 51604</name>
    <dbReference type="NCBI Taxonomy" id="1354253"/>
    <lineage>
        <taxon>Bacteria</taxon>
        <taxon>Pseudomonadati</taxon>
        <taxon>Pseudomonadota</taxon>
        <taxon>Gammaproteobacteria</taxon>
        <taxon>Enterobacterales</taxon>
        <taxon>Enterobacteriaceae</taxon>
        <taxon>Buttiauxella</taxon>
    </lineage>
</organism>
<evidence type="ECO:0000313" key="4">
    <source>
        <dbReference type="EMBL" id="OAT23450.1"/>
    </source>
</evidence>
<dbReference type="Gene3D" id="2.160.10.10">
    <property type="entry name" value="Hexapeptide repeat proteins"/>
    <property type="match status" value="1"/>
</dbReference>
<dbReference type="InterPro" id="IPR050179">
    <property type="entry name" value="Trans_hexapeptide_repeat"/>
</dbReference>
<dbReference type="EMBL" id="LXEP01000005">
    <property type="protein sequence ID" value="OAT23450.1"/>
    <property type="molecule type" value="Genomic_DNA"/>
</dbReference>
<reference evidence="4 5" key="1">
    <citation type="submission" date="2016-04" db="EMBL/GenBank/DDBJ databases">
        <title>ATOL: Assembling a taxonomically balanced genome-scale reconstruction of the evolutionary history of the Enterobacteriaceae.</title>
        <authorList>
            <person name="Plunkett G.III."/>
            <person name="Neeno-Eckwall E.C."/>
            <person name="Glasner J.D."/>
            <person name="Perna N.T."/>
        </authorList>
    </citation>
    <scope>NUCLEOTIDE SEQUENCE [LARGE SCALE GENOMIC DNA]</scope>
    <source>
        <strain evidence="4 5">ATCC 51604</strain>
    </source>
</reference>
<dbReference type="PANTHER" id="PTHR43300:SF12">
    <property type="entry name" value="CHLORAMPHENICOL ACETYLTRANSFERASE"/>
    <property type="match status" value="1"/>
</dbReference>
<comment type="caution">
    <text evidence="4">The sequence shown here is derived from an EMBL/GenBank/DDBJ whole genome shotgun (WGS) entry which is preliminary data.</text>
</comment>
<dbReference type="Proteomes" id="UP000078504">
    <property type="component" value="Unassembled WGS sequence"/>
</dbReference>
<evidence type="ECO:0000256" key="3">
    <source>
        <dbReference type="ARBA" id="ARBA00023315"/>
    </source>
</evidence>
<gene>
    <name evidence="4" type="ORF">M977_00700</name>
</gene>
<keyword evidence="2 4" id="KW-0808">Transferase</keyword>
<evidence type="ECO:0000256" key="2">
    <source>
        <dbReference type="ARBA" id="ARBA00022679"/>
    </source>
</evidence>
<comment type="similarity">
    <text evidence="1">Belongs to the transferase hexapeptide repeat family.</text>
</comment>
<name>A0A1B7I4X1_9ENTR</name>
<sequence>MSYYCDAELKEIGFKNIGCNVLISKKCSIYGAERIMIGNNVRIDDFCVISAGNDGIEIGNNVHIAVFCLLIGNGLIKLFDYCGLSSRVSVYSSTDDYSGNFLTNPTLPSQFTNVKSGEVILEKHVIVGSGSIILPNVTLQEGVAIGALSLVNKNCETFWTYLGVPAKKVIKRKQHLLELENDLLNLKKK</sequence>
<keyword evidence="3" id="KW-0012">Acyltransferase</keyword>
<proteinExistence type="inferred from homology"/>
<evidence type="ECO:0000256" key="1">
    <source>
        <dbReference type="ARBA" id="ARBA00007274"/>
    </source>
</evidence>